<dbReference type="Proteomes" id="UP000317178">
    <property type="component" value="Chromosome"/>
</dbReference>
<dbReference type="Gene3D" id="2.180.10.10">
    <property type="entry name" value="RHS repeat-associated core"/>
    <property type="match status" value="1"/>
</dbReference>
<dbReference type="EMBL" id="CP036281">
    <property type="protein sequence ID" value="QDU78955.1"/>
    <property type="molecule type" value="Genomic_DNA"/>
</dbReference>
<feature type="region of interest" description="Disordered" evidence="1">
    <location>
        <begin position="167"/>
        <end position="188"/>
    </location>
</feature>
<dbReference type="KEGG" id="plon:Pla110_06590"/>
<evidence type="ECO:0000256" key="1">
    <source>
        <dbReference type="SAM" id="MobiDB-lite"/>
    </source>
</evidence>
<sequence>MKHIPHYSSFGRHLLDNLECQTGFLPVVFNALMRFRGSIIDPLDRETDFTFNEQNQQLTRTLPVTGNEQYWYDEEDRNYRSEDFEGNVVDSIFTDEGLLDELQYFNSSADPDVDTPDETVRYTYDDQYRKTSMTDDRGTTYYTYDDDGRITQISSPEGSLNYEYDDLTGPKTRVTTGDPSDVENDFRNDKLDFTV</sequence>
<dbReference type="AlphaFoldDB" id="A0A518CIA9"/>
<proteinExistence type="predicted"/>
<evidence type="ECO:0000313" key="3">
    <source>
        <dbReference type="Proteomes" id="UP000317178"/>
    </source>
</evidence>
<accession>A0A518CIA9</accession>
<gene>
    <name evidence="2" type="ORF">Pla110_06590</name>
</gene>
<name>A0A518CIA9_9PLAN</name>
<dbReference type="RefSeq" id="WP_144993131.1">
    <property type="nucleotide sequence ID" value="NZ_CP036281.1"/>
</dbReference>
<protein>
    <submittedName>
        <fullName evidence="2">RHS Repeat protein</fullName>
    </submittedName>
</protein>
<dbReference type="OrthoDB" id="232855at2"/>
<reference evidence="2 3" key="1">
    <citation type="submission" date="2019-02" db="EMBL/GenBank/DDBJ databases">
        <title>Deep-cultivation of Planctomycetes and their phenomic and genomic characterization uncovers novel biology.</title>
        <authorList>
            <person name="Wiegand S."/>
            <person name="Jogler M."/>
            <person name="Boedeker C."/>
            <person name="Pinto D."/>
            <person name="Vollmers J."/>
            <person name="Rivas-Marin E."/>
            <person name="Kohn T."/>
            <person name="Peeters S.H."/>
            <person name="Heuer A."/>
            <person name="Rast P."/>
            <person name="Oberbeckmann S."/>
            <person name="Bunk B."/>
            <person name="Jeske O."/>
            <person name="Meyerdierks A."/>
            <person name="Storesund J.E."/>
            <person name="Kallscheuer N."/>
            <person name="Luecker S."/>
            <person name="Lage O.M."/>
            <person name="Pohl T."/>
            <person name="Merkel B.J."/>
            <person name="Hornburger P."/>
            <person name="Mueller R.-W."/>
            <person name="Bruemmer F."/>
            <person name="Labrenz M."/>
            <person name="Spormann A.M."/>
            <person name="Op den Camp H."/>
            <person name="Overmann J."/>
            <person name="Amann R."/>
            <person name="Jetten M.S.M."/>
            <person name="Mascher T."/>
            <person name="Medema M.H."/>
            <person name="Devos D.P."/>
            <person name="Kaster A.-K."/>
            <person name="Ovreas L."/>
            <person name="Rohde M."/>
            <person name="Galperin M.Y."/>
            <person name="Jogler C."/>
        </authorList>
    </citation>
    <scope>NUCLEOTIDE SEQUENCE [LARGE SCALE GENOMIC DNA]</scope>
    <source>
        <strain evidence="2 3">Pla110</strain>
    </source>
</reference>
<keyword evidence="3" id="KW-1185">Reference proteome</keyword>
<organism evidence="2 3">
    <name type="scientific">Polystyrenella longa</name>
    <dbReference type="NCBI Taxonomy" id="2528007"/>
    <lineage>
        <taxon>Bacteria</taxon>
        <taxon>Pseudomonadati</taxon>
        <taxon>Planctomycetota</taxon>
        <taxon>Planctomycetia</taxon>
        <taxon>Planctomycetales</taxon>
        <taxon>Planctomycetaceae</taxon>
        <taxon>Polystyrenella</taxon>
    </lineage>
</organism>
<evidence type="ECO:0000313" key="2">
    <source>
        <dbReference type="EMBL" id="QDU78955.1"/>
    </source>
</evidence>